<dbReference type="PROSITE" id="PS50262">
    <property type="entry name" value="G_PROTEIN_RECEP_F1_2"/>
    <property type="match status" value="1"/>
</dbReference>
<dbReference type="InParanoid" id="A7SFL8"/>
<evidence type="ECO:0000256" key="7">
    <source>
        <dbReference type="ARBA" id="ARBA00023224"/>
    </source>
</evidence>
<feature type="transmembrane region" description="Helical" evidence="8">
    <location>
        <begin position="109"/>
        <end position="133"/>
    </location>
</feature>
<feature type="transmembrane region" description="Helical" evidence="8">
    <location>
        <begin position="196"/>
        <end position="223"/>
    </location>
</feature>
<dbReference type="PhylomeDB" id="A7SFL8"/>
<evidence type="ECO:0000259" key="9">
    <source>
        <dbReference type="PROSITE" id="PS50262"/>
    </source>
</evidence>
<keyword evidence="3 8" id="KW-1133">Transmembrane helix</keyword>
<dbReference type="EMBL" id="DS469645">
    <property type="protein sequence ID" value="EDO37489.1"/>
    <property type="molecule type" value="Genomic_DNA"/>
</dbReference>
<dbReference type="SUPFAM" id="SSF81321">
    <property type="entry name" value="Family A G protein-coupled receptor-like"/>
    <property type="match status" value="1"/>
</dbReference>
<feature type="transmembrane region" description="Helical" evidence="8">
    <location>
        <begin position="244"/>
        <end position="267"/>
    </location>
</feature>
<feature type="domain" description="G-protein coupled receptors family 1 profile" evidence="9">
    <location>
        <begin position="49"/>
        <end position="303"/>
    </location>
</feature>
<keyword evidence="2 8" id="KW-0812">Transmembrane</keyword>
<dbReference type="PRINTS" id="PR00237">
    <property type="entry name" value="GPCRRHODOPSN"/>
</dbReference>
<dbReference type="GO" id="GO:0071482">
    <property type="term" value="P:cellular response to light stimulus"/>
    <property type="evidence" value="ECO:0000318"/>
    <property type="project" value="GO_Central"/>
</dbReference>
<keyword evidence="11" id="KW-1185">Reference proteome</keyword>
<keyword evidence="7" id="KW-0807">Transducer</keyword>
<dbReference type="Proteomes" id="UP000001593">
    <property type="component" value="Unassembled WGS sequence"/>
</dbReference>
<evidence type="ECO:0000256" key="3">
    <source>
        <dbReference type="ARBA" id="ARBA00022989"/>
    </source>
</evidence>
<reference evidence="10 11" key="1">
    <citation type="journal article" date="2007" name="Science">
        <title>Sea anemone genome reveals ancestral eumetazoan gene repertoire and genomic organization.</title>
        <authorList>
            <person name="Putnam N.H."/>
            <person name="Srivastava M."/>
            <person name="Hellsten U."/>
            <person name="Dirks B."/>
            <person name="Chapman J."/>
            <person name="Salamov A."/>
            <person name="Terry A."/>
            <person name="Shapiro H."/>
            <person name="Lindquist E."/>
            <person name="Kapitonov V.V."/>
            <person name="Jurka J."/>
            <person name="Genikhovich G."/>
            <person name="Grigoriev I.V."/>
            <person name="Lucas S.M."/>
            <person name="Steele R.E."/>
            <person name="Finnerty J.R."/>
            <person name="Technau U."/>
            <person name="Martindale M.Q."/>
            <person name="Rokhsar D.S."/>
        </authorList>
    </citation>
    <scope>NUCLEOTIDE SEQUENCE [LARGE SCALE GENOMIC DNA]</scope>
    <source>
        <strain evidence="11">CH2 X CH6</strain>
    </source>
</reference>
<evidence type="ECO:0000256" key="6">
    <source>
        <dbReference type="ARBA" id="ARBA00023170"/>
    </source>
</evidence>
<keyword evidence="5 8" id="KW-0472">Membrane</keyword>
<evidence type="ECO:0000256" key="5">
    <source>
        <dbReference type="ARBA" id="ARBA00023136"/>
    </source>
</evidence>
<protein>
    <recommendedName>
        <fullName evidence="9">G-protein coupled receptors family 1 profile domain-containing protein</fullName>
    </recommendedName>
</protein>
<feature type="transmembrane region" description="Helical" evidence="8">
    <location>
        <begin position="71"/>
        <end position="89"/>
    </location>
</feature>
<comment type="subcellular location">
    <subcellularLocation>
        <location evidence="1">Membrane</location>
        <topology evidence="1">Multi-pass membrane protein</topology>
    </subcellularLocation>
</comment>
<dbReference type="GO" id="GO:0008020">
    <property type="term" value="F:G protein-coupled photoreceptor activity"/>
    <property type="evidence" value="ECO:0000318"/>
    <property type="project" value="GO_Central"/>
</dbReference>
<dbReference type="Gene3D" id="1.20.1070.10">
    <property type="entry name" value="Rhodopsin 7-helix transmembrane proteins"/>
    <property type="match status" value="1"/>
</dbReference>
<dbReference type="InterPro" id="IPR000276">
    <property type="entry name" value="GPCR_Rhodpsn"/>
</dbReference>
<evidence type="ECO:0000256" key="8">
    <source>
        <dbReference type="SAM" id="Phobius"/>
    </source>
</evidence>
<dbReference type="AlphaFoldDB" id="A7SFL8"/>
<evidence type="ECO:0000256" key="1">
    <source>
        <dbReference type="ARBA" id="ARBA00004141"/>
    </source>
</evidence>
<evidence type="ECO:0000313" key="11">
    <source>
        <dbReference type="Proteomes" id="UP000001593"/>
    </source>
</evidence>
<keyword evidence="6" id="KW-0675">Receptor</keyword>
<proteinExistence type="predicted"/>
<evidence type="ECO:0000256" key="4">
    <source>
        <dbReference type="ARBA" id="ARBA00023040"/>
    </source>
</evidence>
<gene>
    <name evidence="10" type="ORF">NEMVEDRAFT_v1g244931</name>
</gene>
<dbReference type="InterPro" id="IPR050125">
    <property type="entry name" value="GPCR_opsins"/>
</dbReference>
<dbReference type="Pfam" id="PF00001">
    <property type="entry name" value="7tm_1"/>
    <property type="match status" value="1"/>
</dbReference>
<dbReference type="GO" id="GO:0007602">
    <property type="term" value="P:phototransduction"/>
    <property type="evidence" value="ECO:0000318"/>
    <property type="project" value="GO_Central"/>
</dbReference>
<dbReference type="GO" id="GO:0005886">
    <property type="term" value="C:plasma membrane"/>
    <property type="evidence" value="ECO:0000318"/>
    <property type="project" value="GO_Central"/>
</dbReference>
<organism evidence="10 11">
    <name type="scientific">Nematostella vectensis</name>
    <name type="common">Starlet sea anemone</name>
    <dbReference type="NCBI Taxonomy" id="45351"/>
    <lineage>
        <taxon>Eukaryota</taxon>
        <taxon>Metazoa</taxon>
        <taxon>Cnidaria</taxon>
        <taxon>Anthozoa</taxon>
        <taxon>Hexacorallia</taxon>
        <taxon>Actiniaria</taxon>
        <taxon>Edwardsiidae</taxon>
        <taxon>Nematostella</taxon>
    </lineage>
</organism>
<dbReference type="FunFam" id="1.20.1070.10:FF:000680">
    <property type="entry name" value="Predicted protein"/>
    <property type="match status" value="1"/>
</dbReference>
<name>A7SFL8_NEMVE</name>
<keyword evidence="4" id="KW-0297">G-protein coupled receptor</keyword>
<feature type="transmembrane region" description="Helical" evidence="8">
    <location>
        <begin position="154"/>
        <end position="176"/>
    </location>
</feature>
<accession>A7SFL8</accession>
<evidence type="ECO:0000256" key="2">
    <source>
        <dbReference type="ARBA" id="ARBA00022692"/>
    </source>
</evidence>
<sequence length="349" mass="38923">MANNTSCLFNFTLDLNKSMDSGFTLAPTCDAILGRILYLSIIAVVTVAANILLGFTVNIEWKHQRSPDKILIFNLILANLATLLITLPMEAALVADFEHYINCSRPQTILLFDVTFDLKTACNFVTLATLALIGFDRYEALTKFPHQRKLDVKLACISAAAIWGAAVAVVTFVSVGPLKYHCIILGEDKEVNKAFVTARIAVITIWTTVCCTVETQFFRLAAVHIKTHREAIHAMFGHKQTVENISFTFSSIALSFAFIVAWVPYGIVVAILSRRENSVSNICLELWVQTFTYISAGLAPLIYLFMDKRLKTNFKQMFKGSWSPSDSNRTQSFSSTTLEHYHINQPTSA</sequence>
<dbReference type="GO" id="GO:0007186">
    <property type="term" value="P:G protein-coupled receptor signaling pathway"/>
    <property type="evidence" value="ECO:0000318"/>
    <property type="project" value="GO_Central"/>
</dbReference>
<dbReference type="PANTHER" id="PTHR24240">
    <property type="entry name" value="OPSIN"/>
    <property type="match status" value="1"/>
</dbReference>
<dbReference type="InterPro" id="IPR017452">
    <property type="entry name" value="GPCR_Rhodpsn_7TM"/>
</dbReference>
<dbReference type="HOGENOM" id="CLU_795246_0_0_1"/>
<feature type="transmembrane region" description="Helical" evidence="8">
    <location>
        <begin position="287"/>
        <end position="306"/>
    </location>
</feature>
<dbReference type="CDD" id="cd00637">
    <property type="entry name" value="7tm_classA_rhodopsin-like"/>
    <property type="match status" value="1"/>
</dbReference>
<feature type="transmembrane region" description="Helical" evidence="8">
    <location>
        <begin position="36"/>
        <end position="59"/>
    </location>
</feature>
<evidence type="ECO:0000313" key="10">
    <source>
        <dbReference type="EMBL" id="EDO37489.1"/>
    </source>
</evidence>